<feature type="domain" description="Alanine dehydrogenase/pyridine nucleotide transhydrogenase N-terminal" evidence="5">
    <location>
        <begin position="32"/>
        <end position="165"/>
    </location>
</feature>
<dbReference type="CDD" id="cd05305">
    <property type="entry name" value="L-AlaDH"/>
    <property type="match status" value="1"/>
</dbReference>
<evidence type="ECO:0000313" key="6">
    <source>
        <dbReference type="EMBL" id="ANW95290.1"/>
    </source>
</evidence>
<accession>A0A1B1Y3F6</accession>
<dbReference type="SUPFAM" id="SSF52283">
    <property type="entry name" value="Formate/glycerate dehydrogenase catalytic domain-like"/>
    <property type="match status" value="1"/>
</dbReference>
<evidence type="ECO:0000259" key="5">
    <source>
        <dbReference type="SMART" id="SM01003"/>
    </source>
</evidence>
<dbReference type="PANTHER" id="PTHR42795:SF1">
    <property type="entry name" value="ALANINE DEHYDROGENASE"/>
    <property type="match status" value="1"/>
</dbReference>
<dbReference type="InterPro" id="IPR036291">
    <property type="entry name" value="NAD(P)-bd_dom_sf"/>
</dbReference>
<dbReference type="SMART" id="SM01002">
    <property type="entry name" value="AlaDh_PNT_C"/>
    <property type="match status" value="1"/>
</dbReference>
<dbReference type="STRING" id="1790137.AXE80_02855"/>
<feature type="domain" description="Alanine dehydrogenase/pyridine nucleotide transhydrogenase NAD(H)-binding" evidence="4">
    <location>
        <begin position="177"/>
        <end position="324"/>
    </location>
</feature>
<dbReference type="KEGG" id="wfu:AXE80_02855"/>
<dbReference type="InterPro" id="IPR007886">
    <property type="entry name" value="AlaDH/PNT_N"/>
</dbReference>
<dbReference type="SUPFAM" id="SSF51735">
    <property type="entry name" value="NAD(P)-binding Rossmann-fold domains"/>
    <property type="match status" value="1"/>
</dbReference>
<dbReference type="AlphaFoldDB" id="A0A1B1Y3F6"/>
<keyword evidence="7" id="KW-1185">Reference proteome</keyword>
<keyword evidence="3" id="KW-0560">Oxidoreductase</keyword>
<name>A0A1B1Y3F6_9FLAO</name>
<dbReference type="Proteomes" id="UP000092967">
    <property type="component" value="Chromosome"/>
</dbReference>
<dbReference type="GO" id="GO:0000286">
    <property type="term" value="F:alanine dehydrogenase activity"/>
    <property type="evidence" value="ECO:0007669"/>
    <property type="project" value="UniProtKB-EC"/>
</dbReference>
<evidence type="ECO:0000256" key="2">
    <source>
        <dbReference type="ARBA" id="ARBA00012897"/>
    </source>
</evidence>
<protein>
    <recommendedName>
        <fullName evidence="2">alanine dehydrogenase</fullName>
        <ecNumber evidence="2">1.4.1.1</ecNumber>
    </recommendedName>
</protein>
<dbReference type="InterPro" id="IPR008141">
    <property type="entry name" value="Ala_DH"/>
</dbReference>
<dbReference type="Gene3D" id="3.40.50.720">
    <property type="entry name" value="NAD(P)-binding Rossmann-like Domain"/>
    <property type="match status" value="2"/>
</dbReference>
<proteinExistence type="inferred from homology"/>
<sequence length="399" mass="43391">MGKRMAAFGKFEFHVQEERLVIPSKKGDFLIGIPKETCHEEKRVCLTPDAVAAMTLQGHKIVIETGAGIASNFSDAEYSESGAKIAYSAKEVFECYLILKVSPPSIEEINLMRPQAFLVSSLQLKTQSADYFKALANKRITAIAFDFIKDEHNSFPIVKSLSEIAGTASILIASELMNAENGGSGRLLGNISGVPPCEVVILGAGTVGLFAAKSAKGLGASIKVFDNSITKLRQLQQDLHIPIYTSTIHHKALEKALMRADVVIGAIKGKTRAPIVVSEDLVSIMKEGAVIIDVSIDRGGCIETSELTTHSNPTFKKHGIIHYCVPNIPSRYAKTATISISNIITPYLLNIGEEGGFESAVKYDNIIRSGMYMYKGILTNKAVGDWFDFPFTDINLLIF</sequence>
<gene>
    <name evidence="6" type="ORF">AXE80_02855</name>
</gene>
<dbReference type="Pfam" id="PF05222">
    <property type="entry name" value="AlaDh_PNT_N"/>
    <property type="match status" value="1"/>
</dbReference>
<dbReference type="SMART" id="SM01003">
    <property type="entry name" value="AlaDh_PNT_N"/>
    <property type="match status" value="1"/>
</dbReference>
<organism evidence="6 7">
    <name type="scientific">Wenyingzhuangia fucanilytica</name>
    <dbReference type="NCBI Taxonomy" id="1790137"/>
    <lineage>
        <taxon>Bacteria</taxon>
        <taxon>Pseudomonadati</taxon>
        <taxon>Bacteroidota</taxon>
        <taxon>Flavobacteriia</taxon>
        <taxon>Flavobacteriales</taxon>
        <taxon>Flavobacteriaceae</taxon>
        <taxon>Wenyingzhuangia</taxon>
    </lineage>
</organism>
<dbReference type="RefSeq" id="WP_068824392.1">
    <property type="nucleotide sequence ID" value="NZ_CP014224.1"/>
</dbReference>
<dbReference type="GO" id="GO:0042853">
    <property type="term" value="P:L-alanine catabolic process"/>
    <property type="evidence" value="ECO:0007669"/>
    <property type="project" value="InterPro"/>
</dbReference>
<dbReference type="PANTHER" id="PTHR42795">
    <property type="entry name" value="ALANINE DEHYDROGENASE"/>
    <property type="match status" value="1"/>
</dbReference>
<reference evidence="6 7" key="1">
    <citation type="submission" date="2016-02" db="EMBL/GenBank/DDBJ databases">
        <authorList>
            <person name="Wen L."/>
            <person name="He K."/>
            <person name="Yang H."/>
        </authorList>
    </citation>
    <scope>NUCLEOTIDE SEQUENCE [LARGE SCALE GENOMIC DNA]</scope>
    <source>
        <strain evidence="6 7">CZ1127</strain>
    </source>
</reference>
<evidence type="ECO:0000313" key="7">
    <source>
        <dbReference type="Proteomes" id="UP000092967"/>
    </source>
</evidence>
<comment type="similarity">
    <text evidence="1">Belongs to the AlaDH/PNT family.</text>
</comment>
<evidence type="ECO:0000259" key="4">
    <source>
        <dbReference type="SMART" id="SM01002"/>
    </source>
</evidence>
<evidence type="ECO:0000256" key="1">
    <source>
        <dbReference type="ARBA" id="ARBA00005689"/>
    </source>
</evidence>
<dbReference type="GO" id="GO:0005886">
    <property type="term" value="C:plasma membrane"/>
    <property type="evidence" value="ECO:0007669"/>
    <property type="project" value="TreeGrafter"/>
</dbReference>
<dbReference type="EC" id="1.4.1.1" evidence="2"/>
<evidence type="ECO:0000256" key="3">
    <source>
        <dbReference type="ARBA" id="ARBA00023002"/>
    </source>
</evidence>
<dbReference type="Pfam" id="PF01262">
    <property type="entry name" value="AlaDh_PNT_C"/>
    <property type="match status" value="1"/>
</dbReference>
<dbReference type="InterPro" id="IPR007698">
    <property type="entry name" value="AlaDH/PNT_NAD(H)-bd"/>
</dbReference>
<dbReference type="EMBL" id="CP014224">
    <property type="protein sequence ID" value="ANW95290.1"/>
    <property type="molecule type" value="Genomic_DNA"/>
</dbReference>
<dbReference type="OrthoDB" id="9804592at2"/>